<dbReference type="EMBL" id="JAFNEN010000801">
    <property type="protein sequence ID" value="KAG8177215.1"/>
    <property type="molecule type" value="Genomic_DNA"/>
</dbReference>
<dbReference type="InterPro" id="IPR001873">
    <property type="entry name" value="ENaC"/>
</dbReference>
<evidence type="ECO:0000256" key="11">
    <source>
        <dbReference type="ARBA" id="ARBA00023303"/>
    </source>
</evidence>
<evidence type="ECO:0000313" key="14">
    <source>
        <dbReference type="EMBL" id="KAG8177215.1"/>
    </source>
</evidence>
<sequence length="488" mass="56292">MKHLTRFEIVRKSAKILVVVLCISGFSYQALSFLQLYWTYPTVVDIQTSSPTSLDVPAFTICNPIGYIYEEMCTGFGKMMCTPDSRMLCAQQPDVCDSGMIPEGFKSIRYAKFLESAEKLSPEDLVRFRVHLEVYMNCTIEFAGKKTSCNLESVIGSYFTRDELPQFCYTIYSLWGHPHITRDRIPKGAIMTFKFYLNASGLVEKSEVTGWIGKQNLPTTPYVQIAVHSPYFLPSPYLEGFSYKGGKVYQMRITMDEKHLLPSPYQTSCTNYMEKWIENGGRGPINQLNVVQECRMHKWYSAVGCVPVTVDYPHPYDICGTAVASNPNNIELVKEDQCLKQAENFTQPCQSISYTTTREERDITIEKTYMIRFTKQEEKVRKTIPGHDCEGSKMWKKECSEIKIEILFDRFEITNLTYNPKIEQLELFSNLGGYMGMWLGISLVAVYDSIISVLSWLKKWVIRKRRNKVRSKQVRVRNTRMNSILETM</sequence>
<dbReference type="GO" id="GO:0005886">
    <property type="term" value="C:plasma membrane"/>
    <property type="evidence" value="ECO:0007669"/>
    <property type="project" value="TreeGrafter"/>
</dbReference>
<evidence type="ECO:0000256" key="13">
    <source>
        <dbReference type="SAM" id="Phobius"/>
    </source>
</evidence>
<comment type="caution">
    <text evidence="14">The sequence shown here is derived from an EMBL/GenBank/DDBJ whole genome shotgun (WGS) entry which is preliminary data.</text>
</comment>
<keyword evidence="5 12" id="KW-0812">Transmembrane</keyword>
<proteinExistence type="inferred from homology"/>
<evidence type="ECO:0000256" key="2">
    <source>
        <dbReference type="ARBA" id="ARBA00007193"/>
    </source>
</evidence>
<keyword evidence="8 12" id="KW-0406">Ion transport</keyword>
<accession>A0AAV6U131</accession>
<keyword evidence="7" id="KW-0915">Sodium</keyword>
<dbReference type="PANTHER" id="PTHR11690">
    <property type="entry name" value="AMILORIDE-SENSITIVE SODIUM CHANNEL-RELATED"/>
    <property type="match status" value="1"/>
</dbReference>
<dbReference type="Gene3D" id="1.10.287.770">
    <property type="entry name" value="YojJ-like"/>
    <property type="match status" value="1"/>
</dbReference>
<keyword evidence="9 13" id="KW-0472">Membrane</keyword>
<keyword evidence="4 12" id="KW-0894">Sodium channel</keyword>
<keyword evidence="3 12" id="KW-0813">Transport</keyword>
<keyword evidence="15" id="KW-1185">Reference proteome</keyword>
<comment type="subcellular location">
    <subcellularLocation>
        <location evidence="1">Membrane</location>
        <topology evidence="1">Multi-pass membrane protein</topology>
    </subcellularLocation>
</comment>
<evidence type="ECO:0000256" key="4">
    <source>
        <dbReference type="ARBA" id="ARBA00022461"/>
    </source>
</evidence>
<evidence type="ECO:0000256" key="10">
    <source>
        <dbReference type="ARBA" id="ARBA00023201"/>
    </source>
</evidence>
<evidence type="ECO:0000256" key="9">
    <source>
        <dbReference type="ARBA" id="ARBA00023136"/>
    </source>
</evidence>
<keyword evidence="10 12" id="KW-0739">Sodium transport</keyword>
<dbReference type="Proteomes" id="UP000827092">
    <property type="component" value="Unassembled WGS sequence"/>
</dbReference>
<dbReference type="Pfam" id="PF00858">
    <property type="entry name" value="ASC"/>
    <property type="match status" value="1"/>
</dbReference>
<dbReference type="PANTHER" id="PTHR11690:SF248">
    <property type="entry name" value="PICKPOCKET 17, ISOFORM A"/>
    <property type="match status" value="1"/>
</dbReference>
<evidence type="ECO:0000256" key="8">
    <source>
        <dbReference type="ARBA" id="ARBA00023065"/>
    </source>
</evidence>
<dbReference type="GO" id="GO:0015280">
    <property type="term" value="F:ligand-gated sodium channel activity"/>
    <property type="evidence" value="ECO:0007669"/>
    <property type="project" value="TreeGrafter"/>
</dbReference>
<evidence type="ECO:0000256" key="3">
    <source>
        <dbReference type="ARBA" id="ARBA00022448"/>
    </source>
</evidence>
<keyword evidence="11 12" id="KW-0407">Ion channel</keyword>
<organism evidence="14 15">
    <name type="scientific">Oedothorax gibbosus</name>
    <dbReference type="NCBI Taxonomy" id="931172"/>
    <lineage>
        <taxon>Eukaryota</taxon>
        <taxon>Metazoa</taxon>
        <taxon>Ecdysozoa</taxon>
        <taxon>Arthropoda</taxon>
        <taxon>Chelicerata</taxon>
        <taxon>Arachnida</taxon>
        <taxon>Araneae</taxon>
        <taxon>Araneomorphae</taxon>
        <taxon>Entelegynae</taxon>
        <taxon>Araneoidea</taxon>
        <taxon>Linyphiidae</taxon>
        <taxon>Erigoninae</taxon>
        <taxon>Oedothorax</taxon>
    </lineage>
</organism>
<evidence type="ECO:0000256" key="5">
    <source>
        <dbReference type="ARBA" id="ARBA00022692"/>
    </source>
</evidence>
<keyword evidence="6 13" id="KW-1133">Transmembrane helix</keyword>
<protein>
    <submittedName>
        <fullName evidence="14">Uncharacterized protein</fullName>
    </submittedName>
</protein>
<feature type="transmembrane region" description="Helical" evidence="13">
    <location>
        <begin position="435"/>
        <end position="457"/>
    </location>
</feature>
<evidence type="ECO:0000256" key="6">
    <source>
        <dbReference type="ARBA" id="ARBA00022989"/>
    </source>
</evidence>
<gene>
    <name evidence="14" type="ORF">JTE90_022089</name>
</gene>
<evidence type="ECO:0000256" key="7">
    <source>
        <dbReference type="ARBA" id="ARBA00023053"/>
    </source>
</evidence>
<dbReference type="AlphaFoldDB" id="A0AAV6U131"/>
<reference evidence="14 15" key="1">
    <citation type="journal article" date="2022" name="Nat. Ecol. Evol.">
        <title>A masculinizing supergene underlies an exaggerated male reproductive morph in a spider.</title>
        <authorList>
            <person name="Hendrickx F."/>
            <person name="De Corte Z."/>
            <person name="Sonet G."/>
            <person name="Van Belleghem S.M."/>
            <person name="Kostlbacher S."/>
            <person name="Vangestel C."/>
        </authorList>
    </citation>
    <scope>NUCLEOTIDE SEQUENCE [LARGE SCALE GENOMIC DNA]</scope>
    <source>
        <strain evidence="14">W744_W776</strain>
    </source>
</reference>
<name>A0AAV6U131_9ARAC</name>
<evidence type="ECO:0000256" key="1">
    <source>
        <dbReference type="ARBA" id="ARBA00004141"/>
    </source>
</evidence>
<evidence type="ECO:0000313" key="15">
    <source>
        <dbReference type="Proteomes" id="UP000827092"/>
    </source>
</evidence>
<feature type="transmembrane region" description="Helical" evidence="13">
    <location>
        <begin position="16"/>
        <end position="38"/>
    </location>
</feature>
<comment type="similarity">
    <text evidence="2 12">Belongs to the amiloride-sensitive sodium channel (TC 1.A.6) family.</text>
</comment>
<evidence type="ECO:0000256" key="12">
    <source>
        <dbReference type="RuleBase" id="RU000679"/>
    </source>
</evidence>